<keyword evidence="3" id="KW-1185">Reference proteome</keyword>
<evidence type="ECO:0000313" key="2">
    <source>
        <dbReference type="EMBL" id="PHT79101.1"/>
    </source>
</evidence>
<reference evidence="2 3" key="2">
    <citation type="journal article" date="2017" name="Genome Biol.">
        <title>New reference genome sequences of hot pepper reveal the massive evolution of plant disease-resistance genes by retroduplication.</title>
        <authorList>
            <person name="Kim S."/>
            <person name="Park J."/>
            <person name="Yeom S.I."/>
            <person name="Kim Y.M."/>
            <person name="Seo E."/>
            <person name="Kim K.T."/>
            <person name="Kim M.S."/>
            <person name="Lee J.M."/>
            <person name="Cheong K."/>
            <person name="Shin H.S."/>
            <person name="Kim S.B."/>
            <person name="Han K."/>
            <person name="Lee J."/>
            <person name="Park M."/>
            <person name="Lee H.A."/>
            <person name="Lee H.Y."/>
            <person name="Lee Y."/>
            <person name="Oh S."/>
            <person name="Lee J.H."/>
            <person name="Choi E."/>
            <person name="Choi E."/>
            <person name="Lee S.E."/>
            <person name="Jeon J."/>
            <person name="Kim H."/>
            <person name="Choi G."/>
            <person name="Song H."/>
            <person name="Lee J."/>
            <person name="Lee S.C."/>
            <person name="Kwon J.K."/>
            <person name="Lee H.Y."/>
            <person name="Koo N."/>
            <person name="Hong Y."/>
            <person name="Kim R.W."/>
            <person name="Kang W.H."/>
            <person name="Huh J.H."/>
            <person name="Kang B.C."/>
            <person name="Yang T.J."/>
            <person name="Lee Y.H."/>
            <person name="Bennetzen J.L."/>
            <person name="Choi D."/>
        </authorList>
    </citation>
    <scope>NUCLEOTIDE SEQUENCE [LARGE SCALE GENOMIC DNA]</scope>
    <source>
        <strain evidence="3">cv. CM334</strain>
    </source>
</reference>
<evidence type="ECO:0000256" key="1">
    <source>
        <dbReference type="SAM" id="MobiDB-lite"/>
    </source>
</evidence>
<dbReference type="EMBL" id="AYRZ02000006">
    <property type="protein sequence ID" value="PHT79101.1"/>
    <property type="molecule type" value="Genomic_DNA"/>
</dbReference>
<comment type="caution">
    <text evidence="2">The sequence shown here is derived from an EMBL/GenBank/DDBJ whole genome shotgun (WGS) entry which is preliminary data.</text>
</comment>
<organism evidence="2 3">
    <name type="scientific">Capsicum annuum</name>
    <name type="common">Capsicum pepper</name>
    <dbReference type="NCBI Taxonomy" id="4072"/>
    <lineage>
        <taxon>Eukaryota</taxon>
        <taxon>Viridiplantae</taxon>
        <taxon>Streptophyta</taxon>
        <taxon>Embryophyta</taxon>
        <taxon>Tracheophyta</taxon>
        <taxon>Spermatophyta</taxon>
        <taxon>Magnoliopsida</taxon>
        <taxon>eudicotyledons</taxon>
        <taxon>Gunneridae</taxon>
        <taxon>Pentapetalae</taxon>
        <taxon>asterids</taxon>
        <taxon>lamiids</taxon>
        <taxon>Solanales</taxon>
        <taxon>Solanaceae</taxon>
        <taxon>Solanoideae</taxon>
        <taxon>Capsiceae</taxon>
        <taxon>Capsicum</taxon>
    </lineage>
</organism>
<proteinExistence type="predicted"/>
<evidence type="ECO:0000313" key="3">
    <source>
        <dbReference type="Proteomes" id="UP000222542"/>
    </source>
</evidence>
<sequence>MITPLLRHTINPCSRSFDPNAQCAYHSDAQGHNIEDCRDLKREIEKMIQDRSIIVKNIDNEENSSHADLKTQSNAETFDQEPRVQKKTRAPELATDNVHPILQTDS</sequence>
<dbReference type="AlphaFoldDB" id="A0A2G2ZB16"/>
<gene>
    <name evidence="2" type="ORF">T459_17153</name>
</gene>
<feature type="region of interest" description="Disordered" evidence="1">
    <location>
        <begin position="59"/>
        <end position="106"/>
    </location>
</feature>
<accession>A0A2G2ZB16</accession>
<dbReference type="Proteomes" id="UP000222542">
    <property type="component" value="Unassembled WGS sequence"/>
</dbReference>
<dbReference type="Gramene" id="PHT79101">
    <property type="protein sequence ID" value="PHT79101"/>
    <property type="gene ID" value="T459_17153"/>
</dbReference>
<protein>
    <recommendedName>
        <fullName evidence="4">Gag-pol polyprotein</fullName>
    </recommendedName>
</protein>
<evidence type="ECO:0008006" key="4">
    <source>
        <dbReference type="Google" id="ProtNLM"/>
    </source>
</evidence>
<reference evidence="2 3" key="1">
    <citation type="journal article" date="2014" name="Nat. Genet.">
        <title>Genome sequence of the hot pepper provides insights into the evolution of pungency in Capsicum species.</title>
        <authorList>
            <person name="Kim S."/>
            <person name="Park M."/>
            <person name="Yeom S.I."/>
            <person name="Kim Y.M."/>
            <person name="Lee J.M."/>
            <person name="Lee H.A."/>
            <person name="Seo E."/>
            <person name="Choi J."/>
            <person name="Cheong K."/>
            <person name="Kim K.T."/>
            <person name="Jung K."/>
            <person name="Lee G.W."/>
            <person name="Oh S.K."/>
            <person name="Bae C."/>
            <person name="Kim S.B."/>
            <person name="Lee H.Y."/>
            <person name="Kim S.Y."/>
            <person name="Kim M.S."/>
            <person name="Kang B.C."/>
            <person name="Jo Y.D."/>
            <person name="Yang H.B."/>
            <person name="Jeong H.J."/>
            <person name="Kang W.H."/>
            <person name="Kwon J.K."/>
            <person name="Shin C."/>
            <person name="Lim J.Y."/>
            <person name="Park J.H."/>
            <person name="Huh J.H."/>
            <person name="Kim J.S."/>
            <person name="Kim B.D."/>
            <person name="Cohen O."/>
            <person name="Paran I."/>
            <person name="Suh M.C."/>
            <person name="Lee S.B."/>
            <person name="Kim Y.K."/>
            <person name="Shin Y."/>
            <person name="Noh S.J."/>
            <person name="Park J."/>
            <person name="Seo Y.S."/>
            <person name="Kwon S.Y."/>
            <person name="Kim H.A."/>
            <person name="Park J.M."/>
            <person name="Kim H.J."/>
            <person name="Choi S.B."/>
            <person name="Bosland P.W."/>
            <person name="Reeves G."/>
            <person name="Jo S.H."/>
            <person name="Lee B.W."/>
            <person name="Cho H.T."/>
            <person name="Choi H.S."/>
            <person name="Lee M.S."/>
            <person name="Yu Y."/>
            <person name="Do Choi Y."/>
            <person name="Park B.S."/>
            <person name="van Deynze A."/>
            <person name="Ashrafi H."/>
            <person name="Hill T."/>
            <person name="Kim W.T."/>
            <person name="Pai H.S."/>
            <person name="Ahn H.K."/>
            <person name="Yeam I."/>
            <person name="Giovannoni J.J."/>
            <person name="Rose J.K."/>
            <person name="Sorensen I."/>
            <person name="Lee S.J."/>
            <person name="Kim R.W."/>
            <person name="Choi I.Y."/>
            <person name="Choi B.S."/>
            <person name="Lim J.S."/>
            <person name="Lee Y.H."/>
            <person name="Choi D."/>
        </authorList>
    </citation>
    <scope>NUCLEOTIDE SEQUENCE [LARGE SCALE GENOMIC DNA]</scope>
    <source>
        <strain evidence="3">cv. CM334</strain>
    </source>
</reference>
<name>A0A2G2ZB16_CAPAN</name>